<dbReference type="InterPro" id="IPR002656">
    <property type="entry name" value="Acyl_transf_3_dom"/>
</dbReference>
<keyword evidence="3" id="KW-0808">Transferase</keyword>
<dbReference type="Proteomes" id="UP000824063">
    <property type="component" value="Unassembled WGS sequence"/>
</dbReference>
<dbReference type="GO" id="GO:0016747">
    <property type="term" value="F:acyltransferase activity, transferring groups other than amino-acyl groups"/>
    <property type="evidence" value="ECO:0007669"/>
    <property type="project" value="InterPro"/>
</dbReference>
<feature type="transmembrane region" description="Helical" evidence="1">
    <location>
        <begin position="162"/>
        <end position="180"/>
    </location>
</feature>
<evidence type="ECO:0000313" key="3">
    <source>
        <dbReference type="EMBL" id="HIZ52602.1"/>
    </source>
</evidence>
<proteinExistence type="predicted"/>
<feature type="domain" description="Acyltransferase 3" evidence="2">
    <location>
        <begin position="2"/>
        <end position="281"/>
    </location>
</feature>
<evidence type="ECO:0000259" key="2">
    <source>
        <dbReference type="Pfam" id="PF01757"/>
    </source>
</evidence>
<keyword evidence="1" id="KW-0812">Transmembrane</keyword>
<comment type="caution">
    <text evidence="3">The sequence shown here is derived from an EMBL/GenBank/DDBJ whole genome shotgun (WGS) entry which is preliminary data.</text>
</comment>
<dbReference type="AlphaFoldDB" id="A0A9D2JH79"/>
<dbReference type="EMBL" id="DXBN01000035">
    <property type="protein sequence ID" value="HIZ52602.1"/>
    <property type="molecule type" value="Genomic_DNA"/>
</dbReference>
<protein>
    <submittedName>
        <fullName evidence="3">Acyltransferase family protein</fullName>
    </submittedName>
</protein>
<reference evidence="3" key="2">
    <citation type="submission" date="2021-04" db="EMBL/GenBank/DDBJ databases">
        <authorList>
            <person name="Gilroy R."/>
        </authorList>
    </citation>
    <scope>NUCLEOTIDE SEQUENCE</scope>
    <source>
        <strain evidence="3">CHK172-16539</strain>
    </source>
</reference>
<feature type="transmembrane region" description="Helical" evidence="1">
    <location>
        <begin position="110"/>
        <end position="127"/>
    </location>
</feature>
<feature type="transmembrane region" description="Helical" evidence="1">
    <location>
        <begin position="37"/>
        <end position="58"/>
    </location>
</feature>
<feature type="transmembrane region" description="Helical" evidence="1">
    <location>
        <begin position="139"/>
        <end position="156"/>
    </location>
</feature>
<keyword evidence="3" id="KW-0012">Acyltransferase</keyword>
<accession>A0A9D2JH79</accession>
<feature type="transmembrane region" description="Helical" evidence="1">
    <location>
        <begin position="192"/>
        <end position="211"/>
    </location>
</feature>
<organism evidence="3 4">
    <name type="scientific">Candidatus Enterococcus avicola</name>
    <dbReference type="NCBI Taxonomy" id="2838561"/>
    <lineage>
        <taxon>Bacteria</taxon>
        <taxon>Bacillati</taxon>
        <taxon>Bacillota</taxon>
        <taxon>Bacilli</taxon>
        <taxon>Lactobacillales</taxon>
        <taxon>Enterococcaceae</taxon>
        <taxon>Enterococcus</taxon>
    </lineage>
</organism>
<dbReference type="Pfam" id="PF01757">
    <property type="entry name" value="Acyl_transf_3"/>
    <property type="match status" value="1"/>
</dbReference>
<feature type="transmembrane region" description="Helical" evidence="1">
    <location>
        <begin position="72"/>
        <end position="90"/>
    </location>
</feature>
<evidence type="ECO:0000313" key="4">
    <source>
        <dbReference type="Proteomes" id="UP000824063"/>
    </source>
</evidence>
<reference evidence="3" key="1">
    <citation type="journal article" date="2021" name="PeerJ">
        <title>Extensive microbial diversity within the chicken gut microbiome revealed by metagenomics and culture.</title>
        <authorList>
            <person name="Gilroy R."/>
            <person name="Ravi A."/>
            <person name="Getino M."/>
            <person name="Pursley I."/>
            <person name="Horton D.L."/>
            <person name="Alikhan N.F."/>
            <person name="Baker D."/>
            <person name="Gharbi K."/>
            <person name="Hall N."/>
            <person name="Watson M."/>
            <person name="Adriaenssens E.M."/>
            <person name="Foster-Nyarko E."/>
            <person name="Jarju S."/>
            <person name="Secka A."/>
            <person name="Antonio M."/>
            <person name="Oren A."/>
            <person name="Chaudhuri R.R."/>
            <person name="La Ragione R."/>
            <person name="Hildebrand F."/>
            <person name="Pallen M.J."/>
        </authorList>
    </citation>
    <scope>NUCLEOTIDE SEQUENCE</scope>
    <source>
        <strain evidence="3">CHK172-16539</strain>
    </source>
</reference>
<feature type="transmembrane region" description="Helical" evidence="1">
    <location>
        <begin position="238"/>
        <end position="256"/>
    </location>
</feature>
<evidence type="ECO:0000256" key="1">
    <source>
        <dbReference type="SAM" id="Phobius"/>
    </source>
</evidence>
<keyword evidence="1" id="KW-0472">Membrane</keyword>
<keyword evidence="1" id="KW-1133">Transmembrane helix</keyword>
<gene>
    <name evidence="3" type="ORF">IAA20_01475</name>
</gene>
<feature type="transmembrane region" description="Helical" evidence="1">
    <location>
        <begin position="352"/>
        <end position="372"/>
    </location>
</feature>
<sequence>MGIILYHLVLHHINYDRFALITTERGPNFWHLDIIQIFYTFGQIANTIFILITGYFLIDKKDINVIKPAGKLLNRTYMTVFILLGLAYLFNRFQYPIKTNMDIDMSLNGWWFIGYYIFVIVFAKYILNPFLQRLRKKDFFGFVVIFIILLGFMEIFDILDNLNMENLAIGISVYSVGAYLRLYEPLSKVRTWTLLLFLTSFFVLEVIEYKVNTQRITQVFFNQESIDTFVNEPFTNTLWSSSVLFLLCSIVVFELFRRLPIGSIRWVNWLSKSVFTVYLFHESNFFRNLLVRGETLPTRLGILNKPATIIVNSGEEKGLEVVLKDPETWLELPDFLNISQVFQDRGAVVGTGYMLLLMVVIFLMGVLLDLVIRMLNGLLKKLFATDIRNLRQQFYD</sequence>
<name>A0A9D2JH79_9ENTE</name>